<proteinExistence type="predicted"/>
<dbReference type="Proteomes" id="UP000197065">
    <property type="component" value="Unassembled WGS sequence"/>
</dbReference>
<dbReference type="RefSeq" id="WP_279311752.1">
    <property type="nucleotide sequence ID" value="NZ_FYEH01000012.1"/>
</dbReference>
<reference evidence="1 2" key="1">
    <citation type="submission" date="2017-06" db="EMBL/GenBank/DDBJ databases">
        <authorList>
            <person name="Kim H.J."/>
            <person name="Triplett B.A."/>
        </authorList>
    </citation>
    <scope>NUCLEOTIDE SEQUENCE [LARGE SCALE GENOMIC DNA]</scope>
    <source>
        <strain evidence="1 2">B29T1</strain>
    </source>
</reference>
<dbReference type="AlphaFoldDB" id="A0A212RPY0"/>
<evidence type="ECO:0000313" key="2">
    <source>
        <dbReference type="Proteomes" id="UP000197065"/>
    </source>
</evidence>
<evidence type="ECO:0000313" key="1">
    <source>
        <dbReference type="EMBL" id="SNB74607.1"/>
    </source>
</evidence>
<organism evidence="1 2">
    <name type="scientific">Arboricoccus pini</name>
    <dbReference type="NCBI Taxonomy" id="1963835"/>
    <lineage>
        <taxon>Bacteria</taxon>
        <taxon>Pseudomonadati</taxon>
        <taxon>Pseudomonadota</taxon>
        <taxon>Alphaproteobacteria</taxon>
        <taxon>Geminicoccales</taxon>
        <taxon>Geminicoccaceae</taxon>
        <taxon>Arboricoccus</taxon>
    </lineage>
</organism>
<sequence length="44" mass="5220">MTLIARWGRILESDRLGIGRRVGARQPTRFQDRIDERDQPLQEI</sequence>
<protein>
    <submittedName>
        <fullName evidence="1">Uncharacterized protein</fullName>
    </submittedName>
</protein>
<keyword evidence="2" id="KW-1185">Reference proteome</keyword>
<gene>
    <name evidence="1" type="ORF">SAMN07250955_11216</name>
</gene>
<dbReference type="EMBL" id="FYEH01000012">
    <property type="protein sequence ID" value="SNB74607.1"/>
    <property type="molecule type" value="Genomic_DNA"/>
</dbReference>
<name>A0A212RPY0_9PROT</name>
<accession>A0A212RPY0</accession>